<reference evidence="1" key="1">
    <citation type="submission" date="2023-05" db="EMBL/GenBank/DDBJ databases">
        <title>Nepenthes gracilis genome sequencing.</title>
        <authorList>
            <person name="Fukushima K."/>
        </authorList>
    </citation>
    <scope>NUCLEOTIDE SEQUENCE</scope>
    <source>
        <strain evidence="1">SING2019-196</strain>
    </source>
</reference>
<dbReference type="EMBL" id="BSYO01000017">
    <property type="protein sequence ID" value="GMH17044.1"/>
    <property type="molecule type" value="Genomic_DNA"/>
</dbReference>
<evidence type="ECO:0000313" key="2">
    <source>
        <dbReference type="Proteomes" id="UP001279734"/>
    </source>
</evidence>
<gene>
    <name evidence="1" type="ORF">Nepgr_018885</name>
</gene>
<accession>A0AAD3SUN6</accession>
<protein>
    <submittedName>
        <fullName evidence="1">Uncharacterized protein</fullName>
    </submittedName>
</protein>
<organism evidence="1 2">
    <name type="scientific">Nepenthes gracilis</name>
    <name type="common">Slender pitcher plant</name>
    <dbReference type="NCBI Taxonomy" id="150966"/>
    <lineage>
        <taxon>Eukaryota</taxon>
        <taxon>Viridiplantae</taxon>
        <taxon>Streptophyta</taxon>
        <taxon>Embryophyta</taxon>
        <taxon>Tracheophyta</taxon>
        <taxon>Spermatophyta</taxon>
        <taxon>Magnoliopsida</taxon>
        <taxon>eudicotyledons</taxon>
        <taxon>Gunneridae</taxon>
        <taxon>Pentapetalae</taxon>
        <taxon>Caryophyllales</taxon>
        <taxon>Nepenthaceae</taxon>
        <taxon>Nepenthes</taxon>
    </lineage>
</organism>
<comment type="caution">
    <text evidence="1">The sequence shown here is derived from an EMBL/GenBank/DDBJ whole genome shotgun (WGS) entry which is preliminary data.</text>
</comment>
<dbReference type="Proteomes" id="UP001279734">
    <property type="component" value="Unassembled WGS sequence"/>
</dbReference>
<dbReference type="AlphaFoldDB" id="A0AAD3SUN6"/>
<proteinExistence type="predicted"/>
<evidence type="ECO:0000313" key="1">
    <source>
        <dbReference type="EMBL" id="GMH17044.1"/>
    </source>
</evidence>
<sequence length="189" mass="21207">MEAQIKILGRKPALTLSPSLGNNSADDYGQIHSKVTKESNRCYSGSGFSETSVPQYHHNLPKEAEENTVWELSTNLDLFNHSPDLPPSLSLTGCSCKSRKSLHSDSVFATAEILTMMKYLPRFPPAEATVEKPLGFLSAPKIKLFNSSHPKKIRTNLKRKSRSASDFGRIEKFRNRKAEELKQENNNFP</sequence>
<name>A0AAD3SUN6_NEPGR</name>
<keyword evidence="2" id="KW-1185">Reference proteome</keyword>